<dbReference type="PROSITE" id="PS50297">
    <property type="entry name" value="ANK_REP_REGION"/>
    <property type="match status" value="3"/>
</dbReference>
<dbReference type="RefSeq" id="XP_035693856.1">
    <property type="nucleotide sequence ID" value="XM_035837963.1"/>
</dbReference>
<name>A0A9J7N906_BRAFL</name>
<gene>
    <name evidence="5" type="primary">LOC118428000</name>
</gene>
<evidence type="ECO:0000313" key="4">
    <source>
        <dbReference type="Proteomes" id="UP000001554"/>
    </source>
</evidence>
<evidence type="ECO:0000256" key="3">
    <source>
        <dbReference type="PROSITE-ProRule" id="PRU00023"/>
    </source>
</evidence>
<protein>
    <submittedName>
        <fullName evidence="5">Poly [ADP-ribose] polymerase tankyrase-1-like</fullName>
    </submittedName>
</protein>
<keyword evidence="1" id="KW-0677">Repeat</keyword>
<dbReference type="PANTHER" id="PTHR24171">
    <property type="entry name" value="ANKYRIN REPEAT DOMAIN-CONTAINING PROTEIN 39-RELATED"/>
    <property type="match status" value="1"/>
</dbReference>
<keyword evidence="2 3" id="KW-0040">ANK repeat</keyword>
<proteinExistence type="predicted"/>
<evidence type="ECO:0000256" key="2">
    <source>
        <dbReference type="ARBA" id="ARBA00023043"/>
    </source>
</evidence>
<dbReference type="PRINTS" id="PR01415">
    <property type="entry name" value="ANKYRIN"/>
</dbReference>
<reference evidence="4" key="1">
    <citation type="journal article" date="2020" name="Nat. Ecol. Evol.">
        <title>Deeply conserved synteny resolves early events in vertebrate evolution.</title>
        <authorList>
            <person name="Simakov O."/>
            <person name="Marletaz F."/>
            <person name="Yue J.X."/>
            <person name="O'Connell B."/>
            <person name="Jenkins J."/>
            <person name="Brandt A."/>
            <person name="Calef R."/>
            <person name="Tung C.H."/>
            <person name="Huang T.K."/>
            <person name="Schmutz J."/>
            <person name="Satoh N."/>
            <person name="Yu J.K."/>
            <person name="Putnam N.H."/>
            <person name="Green R.E."/>
            <person name="Rokhsar D.S."/>
        </authorList>
    </citation>
    <scope>NUCLEOTIDE SEQUENCE [LARGE SCALE GENOMIC DNA]</scope>
    <source>
        <strain evidence="4">S238N-H82</strain>
    </source>
</reference>
<dbReference type="OrthoDB" id="426293at2759"/>
<dbReference type="AlphaFoldDB" id="A0A9J7N906"/>
<dbReference type="Gene3D" id="1.25.40.20">
    <property type="entry name" value="Ankyrin repeat-containing domain"/>
    <property type="match status" value="1"/>
</dbReference>
<dbReference type="PANTHER" id="PTHR24171:SF9">
    <property type="entry name" value="ANKYRIN REPEAT DOMAIN-CONTAINING PROTEIN 39"/>
    <property type="match status" value="1"/>
</dbReference>
<dbReference type="PROSITE" id="PS50088">
    <property type="entry name" value="ANK_REPEAT"/>
    <property type="match status" value="3"/>
</dbReference>
<dbReference type="InterPro" id="IPR002110">
    <property type="entry name" value="Ankyrin_rpt"/>
</dbReference>
<dbReference type="GeneID" id="118428000"/>
<evidence type="ECO:0000256" key="1">
    <source>
        <dbReference type="ARBA" id="ARBA00022737"/>
    </source>
</evidence>
<organism evidence="4 5">
    <name type="scientific">Branchiostoma floridae</name>
    <name type="common">Florida lancelet</name>
    <name type="synonym">Amphioxus</name>
    <dbReference type="NCBI Taxonomy" id="7739"/>
    <lineage>
        <taxon>Eukaryota</taxon>
        <taxon>Metazoa</taxon>
        <taxon>Chordata</taxon>
        <taxon>Cephalochordata</taxon>
        <taxon>Leptocardii</taxon>
        <taxon>Amphioxiformes</taxon>
        <taxon>Branchiostomatidae</taxon>
        <taxon>Branchiostoma</taxon>
    </lineage>
</organism>
<evidence type="ECO:0000313" key="5">
    <source>
        <dbReference type="RefSeq" id="XP_035693856.1"/>
    </source>
</evidence>
<feature type="repeat" description="ANK" evidence="3">
    <location>
        <begin position="121"/>
        <end position="153"/>
    </location>
</feature>
<feature type="repeat" description="ANK" evidence="3">
    <location>
        <begin position="154"/>
        <end position="186"/>
    </location>
</feature>
<dbReference type="KEGG" id="bfo:118428000"/>
<dbReference type="SMART" id="SM00248">
    <property type="entry name" value="ANK"/>
    <property type="match status" value="5"/>
</dbReference>
<dbReference type="SUPFAM" id="SSF48403">
    <property type="entry name" value="Ankyrin repeat"/>
    <property type="match status" value="1"/>
</dbReference>
<accession>A0A9J7N906</accession>
<dbReference type="Proteomes" id="UP000001554">
    <property type="component" value="Chromosome 12"/>
</dbReference>
<keyword evidence="4" id="KW-1185">Reference proteome</keyword>
<dbReference type="InterPro" id="IPR036770">
    <property type="entry name" value="Ankyrin_rpt-contain_sf"/>
</dbReference>
<dbReference type="OMA" id="GAQIDSW"/>
<feature type="repeat" description="ANK" evidence="3">
    <location>
        <begin position="88"/>
        <end position="120"/>
    </location>
</feature>
<dbReference type="Pfam" id="PF12796">
    <property type="entry name" value="Ank_2"/>
    <property type="match status" value="2"/>
</dbReference>
<sequence length="194" mass="21080">MTFEPSKSKRELEEELWRAAGDGHLENVRELIEQGVNVNCNFGWNKATPLHKAALGEPRWRLTSFRGHVGVVEFLLKVGAQVHSRDRYGATPLHNAARGGHGGVAELLLKAGAQIDSWDMYKDRPLHGAAAGGHVGVVELLLKSGARVDSTDRYGATPLHNAARGGHGGVAELLLKAGAQIDSWDMVRVSAYYR</sequence>
<reference evidence="5" key="2">
    <citation type="submission" date="2025-08" db="UniProtKB">
        <authorList>
            <consortium name="RefSeq"/>
        </authorList>
    </citation>
    <scope>IDENTIFICATION</scope>
    <source>
        <strain evidence="5">S238N-H82</strain>
        <tissue evidence="5">Testes</tissue>
    </source>
</reference>